<organism evidence="1 2">
    <name type="scientific">Streptomyces olindensis</name>
    <dbReference type="NCBI Taxonomy" id="358823"/>
    <lineage>
        <taxon>Bacteria</taxon>
        <taxon>Bacillati</taxon>
        <taxon>Actinomycetota</taxon>
        <taxon>Actinomycetes</taxon>
        <taxon>Kitasatosporales</taxon>
        <taxon>Streptomycetaceae</taxon>
        <taxon>Streptomyces</taxon>
    </lineage>
</organism>
<accession>A0ABV2XLX9</accession>
<reference evidence="1 2" key="1">
    <citation type="submission" date="2024-06" db="EMBL/GenBank/DDBJ databases">
        <title>The Natural Products Discovery Center: Release of the First 8490 Sequenced Strains for Exploring Actinobacteria Biosynthetic Diversity.</title>
        <authorList>
            <person name="Kalkreuter E."/>
            <person name="Kautsar S.A."/>
            <person name="Yang D."/>
            <person name="Bader C.D."/>
            <person name="Teijaro C.N."/>
            <person name="Fluegel L."/>
            <person name="Davis C.M."/>
            <person name="Simpson J.R."/>
            <person name="Lauterbach L."/>
            <person name="Steele A.D."/>
            <person name="Gui C."/>
            <person name="Meng S."/>
            <person name="Li G."/>
            <person name="Viehrig K."/>
            <person name="Ye F."/>
            <person name="Su P."/>
            <person name="Kiefer A.F."/>
            <person name="Nichols A."/>
            <person name="Cepeda A.J."/>
            <person name="Yan W."/>
            <person name="Fan B."/>
            <person name="Jiang Y."/>
            <person name="Adhikari A."/>
            <person name="Zheng C.-J."/>
            <person name="Schuster L."/>
            <person name="Cowan T.M."/>
            <person name="Smanski M.J."/>
            <person name="Chevrette M.G."/>
            <person name="De Carvalho L.P.S."/>
            <person name="Shen B."/>
        </authorList>
    </citation>
    <scope>NUCLEOTIDE SEQUENCE [LARGE SCALE GENOMIC DNA]</scope>
    <source>
        <strain evidence="1 2">NPDC019583</strain>
    </source>
</reference>
<sequence length="62" mass="7953">MRLIPMRVRRRLKRRRHARTWRRMEAFAFNYAPGPTWRRIRQWNAVARIWARHPEHPRRNPR</sequence>
<dbReference type="Proteomes" id="UP001550603">
    <property type="component" value="Unassembled WGS sequence"/>
</dbReference>
<gene>
    <name evidence="1" type="ORF">ABZ568_00865</name>
</gene>
<comment type="caution">
    <text evidence="1">The sequence shown here is derived from an EMBL/GenBank/DDBJ whole genome shotgun (WGS) entry which is preliminary data.</text>
</comment>
<dbReference type="RefSeq" id="WP_359784419.1">
    <property type="nucleotide sequence ID" value="NZ_JBEYBN010000001.1"/>
</dbReference>
<evidence type="ECO:0000313" key="2">
    <source>
        <dbReference type="Proteomes" id="UP001550603"/>
    </source>
</evidence>
<dbReference type="EMBL" id="JBEYBN010000001">
    <property type="protein sequence ID" value="MEU2265013.1"/>
    <property type="molecule type" value="Genomic_DNA"/>
</dbReference>
<protein>
    <submittedName>
        <fullName evidence="1">Uncharacterized protein</fullName>
    </submittedName>
</protein>
<keyword evidence="2" id="KW-1185">Reference proteome</keyword>
<name>A0ABV2XLX9_9ACTN</name>
<evidence type="ECO:0000313" key="1">
    <source>
        <dbReference type="EMBL" id="MEU2265013.1"/>
    </source>
</evidence>
<proteinExistence type="predicted"/>